<proteinExistence type="predicted"/>
<keyword evidence="2" id="KW-0732">Signal</keyword>
<keyword evidence="4" id="KW-1185">Reference proteome</keyword>
<reference evidence="3 4" key="1">
    <citation type="submission" date="2018-11" db="EMBL/GenBank/DDBJ databases">
        <title>Genome sequence of Apiotrichum porosum DSM 27194.</title>
        <authorList>
            <person name="Aliyu H."/>
            <person name="Gorte O."/>
            <person name="Ochsenreither K."/>
        </authorList>
    </citation>
    <scope>NUCLEOTIDE SEQUENCE [LARGE SCALE GENOMIC DNA]</scope>
    <source>
        <strain evidence="3 4">DSM 27194</strain>
    </source>
</reference>
<comment type="caution">
    <text evidence="3">The sequence shown here is derived from an EMBL/GenBank/DDBJ whole genome shotgun (WGS) entry which is preliminary data.</text>
</comment>
<dbReference type="RefSeq" id="XP_028472035.1">
    <property type="nucleotide sequence ID" value="XM_028619462.1"/>
</dbReference>
<dbReference type="AlphaFoldDB" id="A0A427XDI4"/>
<feature type="signal peptide" evidence="2">
    <location>
        <begin position="1"/>
        <end position="19"/>
    </location>
</feature>
<evidence type="ECO:0000313" key="3">
    <source>
        <dbReference type="EMBL" id="RSH76888.1"/>
    </source>
</evidence>
<evidence type="ECO:0000313" key="4">
    <source>
        <dbReference type="Proteomes" id="UP000279236"/>
    </source>
</evidence>
<dbReference type="EMBL" id="RSCE01000019">
    <property type="protein sequence ID" value="RSH76888.1"/>
    <property type="molecule type" value="Genomic_DNA"/>
</dbReference>
<feature type="chain" id="PRO_5019197571" description="Arrestin C-terminal-like domain-containing protein" evidence="2">
    <location>
        <begin position="20"/>
        <end position="774"/>
    </location>
</feature>
<accession>A0A427XDI4</accession>
<feature type="region of interest" description="Disordered" evidence="1">
    <location>
        <begin position="29"/>
        <end position="52"/>
    </location>
</feature>
<evidence type="ECO:0000256" key="2">
    <source>
        <dbReference type="SAM" id="SignalP"/>
    </source>
</evidence>
<organism evidence="3 4">
    <name type="scientific">Apiotrichum porosum</name>
    <dbReference type="NCBI Taxonomy" id="105984"/>
    <lineage>
        <taxon>Eukaryota</taxon>
        <taxon>Fungi</taxon>
        <taxon>Dikarya</taxon>
        <taxon>Basidiomycota</taxon>
        <taxon>Agaricomycotina</taxon>
        <taxon>Tremellomycetes</taxon>
        <taxon>Trichosporonales</taxon>
        <taxon>Trichosporonaceae</taxon>
        <taxon>Apiotrichum</taxon>
    </lineage>
</organism>
<sequence length="774" mass="86712">MKASILWTLLPVVATTTNALHVPIKPRDDQFRLTTPSPDADTSSHKIATTTTPFDERPLASAEDIVFADTTESTGDWPCHLHGWVRAPDLQPDTVIPAEARLVVNGTKCDMITKWQVGLRFKERAVIKRKADGAELPSRPEPFFNATNWAWASGGDQDRWGMFSKGGGGFEMNAEMEKFNAQRAQYTKDVNDPSLWDVHGVERDVFDTTIELSPPVPDAESWLDTVRPFVIHMPNTNFPAIEVQHHMFSVNDGALTTLETLLEYYFIVTLSNHVVIELPVAQTAFLPRPVEVPAEVDLWPKTVRPESPRIKYPEDDFRSTTPSCDNGSLAEFQVSFDKVSTGPIMQGTNITLNVTVTRTGNGSEYPAKLEVFHLTNHTYTWARDQVKSEEEFNSVARNHRAYEHYNGVQFTEMLMADDYATLHARRQLQADRNAGVFTVHSQHSTYVYDFDLTSETARDSYNFEMEVHIPFNEMPTSKSTFESIIPTLGFSLNTQFLCVPPPKKNSQWPVWVPKMAIPEETTSTNDDWTAYTVPSLVTKESDGSEGRRSRVGHLGNVSINVVPSLASTNPAPVHYIDPEARGPVLSLHASDIVEHAPLGAVRPELDHELRQCRWSYPCAQHAYTCLQPPCGGQGKHAAMLWMRKEALDNGEEVGEPEPERFGRPGMRMAAPRAPLRWLAGSIRRGLHTSGLSCIIVDPVSLGLGIRDKDKHRVKDAMPEAFQRQVESRLLKQGISAGSIFAARSALKFMTLEEYAATVSPEQFKLETANEFWRE</sequence>
<name>A0A427XDI4_9TREE</name>
<feature type="compositionally biased region" description="Polar residues" evidence="1">
    <location>
        <begin position="32"/>
        <end position="52"/>
    </location>
</feature>
<evidence type="ECO:0008006" key="5">
    <source>
        <dbReference type="Google" id="ProtNLM"/>
    </source>
</evidence>
<protein>
    <recommendedName>
        <fullName evidence="5">Arrestin C-terminal-like domain-containing protein</fullName>
    </recommendedName>
</protein>
<dbReference type="Proteomes" id="UP000279236">
    <property type="component" value="Unassembled WGS sequence"/>
</dbReference>
<dbReference type="OrthoDB" id="2590241at2759"/>
<evidence type="ECO:0000256" key="1">
    <source>
        <dbReference type="SAM" id="MobiDB-lite"/>
    </source>
</evidence>
<dbReference type="GeneID" id="39588364"/>
<gene>
    <name evidence="3" type="ORF">EHS24_003821</name>
</gene>